<name>A0AAW1YH17_RUBAR</name>
<dbReference type="AlphaFoldDB" id="A0AAW1YH17"/>
<dbReference type="EMBL" id="JBEDUW010000001">
    <property type="protein sequence ID" value="KAK9948383.1"/>
    <property type="molecule type" value="Genomic_DNA"/>
</dbReference>
<evidence type="ECO:0008006" key="4">
    <source>
        <dbReference type="Google" id="ProtNLM"/>
    </source>
</evidence>
<protein>
    <recommendedName>
        <fullName evidence="4">Myb-like domain-containing protein</fullName>
    </recommendedName>
</protein>
<evidence type="ECO:0000256" key="1">
    <source>
        <dbReference type="SAM" id="MobiDB-lite"/>
    </source>
</evidence>
<evidence type="ECO:0000313" key="2">
    <source>
        <dbReference type="EMBL" id="KAK9948383.1"/>
    </source>
</evidence>
<feature type="region of interest" description="Disordered" evidence="1">
    <location>
        <begin position="29"/>
        <end position="54"/>
    </location>
</feature>
<reference evidence="2 3" key="1">
    <citation type="journal article" date="2023" name="G3 (Bethesda)">
        <title>A chromosome-length genome assembly and annotation of blackberry (Rubus argutus, cv. 'Hillquist').</title>
        <authorList>
            <person name="Bruna T."/>
            <person name="Aryal R."/>
            <person name="Dudchenko O."/>
            <person name="Sargent D.J."/>
            <person name="Mead D."/>
            <person name="Buti M."/>
            <person name="Cavallini A."/>
            <person name="Hytonen T."/>
            <person name="Andres J."/>
            <person name="Pham M."/>
            <person name="Weisz D."/>
            <person name="Mascagni F."/>
            <person name="Usai G."/>
            <person name="Natali L."/>
            <person name="Bassil N."/>
            <person name="Fernandez G.E."/>
            <person name="Lomsadze A."/>
            <person name="Armour M."/>
            <person name="Olukolu B."/>
            <person name="Poorten T."/>
            <person name="Britton C."/>
            <person name="Davik J."/>
            <person name="Ashrafi H."/>
            <person name="Aiden E.L."/>
            <person name="Borodovsky M."/>
            <person name="Worthington M."/>
        </authorList>
    </citation>
    <scope>NUCLEOTIDE SEQUENCE [LARGE SCALE GENOMIC DNA]</scope>
    <source>
        <strain evidence="2">PI 553951</strain>
    </source>
</reference>
<keyword evidence="3" id="KW-1185">Reference proteome</keyword>
<feature type="compositionally biased region" description="Polar residues" evidence="1">
    <location>
        <begin position="31"/>
        <end position="41"/>
    </location>
</feature>
<proteinExistence type="predicted"/>
<sequence>MMQNPRRLKEGDFEAVLESKRCVLKEVEGVSMSSTSTSTDQIKSRGGTKTVPNKLAGGERWERVAGAVPGNKKTANQCKKKFALLKEDLRSKKSSAA</sequence>
<accession>A0AAW1YH17</accession>
<dbReference type="Gene3D" id="1.10.10.60">
    <property type="entry name" value="Homeodomain-like"/>
    <property type="match status" value="1"/>
</dbReference>
<dbReference type="Proteomes" id="UP001457282">
    <property type="component" value="Unassembled WGS sequence"/>
</dbReference>
<evidence type="ECO:0000313" key="3">
    <source>
        <dbReference type="Proteomes" id="UP001457282"/>
    </source>
</evidence>
<organism evidence="2 3">
    <name type="scientific">Rubus argutus</name>
    <name type="common">Southern blackberry</name>
    <dbReference type="NCBI Taxonomy" id="59490"/>
    <lineage>
        <taxon>Eukaryota</taxon>
        <taxon>Viridiplantae</taxon>
        <taxon>Streptophyta</taxon>
        <taxon>Embryophyta</taxon>
        <taxon>Tracheophyta</taxon>
        <taxon>Spermatophyta</taxon>
        <taxon>Magnoliopsida</taxon>
        <taxon>eudicotyledons</taxon>
        <taxon>Gunneridae</taxon>
        <taxon>Pentapetalae</taxon>
        <taxon>rosids</taxon>
        <taxon>fabids</taxon>
        <taxon>Rosales</taxon>
        <taxon>Rosaceae</taxon>
        <taxon>Rosoideae</taxon>
        <taxon>Rosoideae incertae sedis</taxon>
        <taxon>Rubus</taxon>
    </lineage>
</organism>
<comment type="caution">
    <text evidence="2">The sequence shown here is derived from an EMBL/GenBank/DDBJ whole genome shotgun (WGS) entry which is preliminary data.</text>
</comment>
<gene>
    <name evidence="2" type="ORF">M0R45_003963</name>
</gene>